<name>A0A1M6XMG6_HALPU</name>
<dbReference type="EMBL" id="FRAN01000004">
    <property type="protein sequence ID" value="SHL07212.1"/>
    <property type="molecule type" value="Genomic_DNA"/>
</dbReference>
<dbReference type="Pfam" id="PF00535">
    <property type="entry name" value="Glycos_transf_2"/>
    <property type="match status" value="1"/>
</dbReference>
<dbReference type="Gene3D" id="3.90.550.10">
    <property type="entry name" value="Spore Coat Polysaccharide Biosynthesis Protein SpsA, Chain A"/>
    <property type="match status" value="1"/>
</dbReference>
<keyword evidence="6" id="KW-1185">Reference proteome</keyword>
<keyword evidence="3" id="KW-0812">Transmembrane</keyword>
<dbReference type="InterPro" id="IPR029044">
    <property type="entry name" value="Nucleotide-diphossugar_trans"/>
</dbReference>
<feature type="domain" description="Glycosyltransferase 2-like" evidence="4">
    <location>
        <begin position="51"/>
        <end position="186"/>
    </location>
</feature>
<accession>A0A1M6XMG6</accession>
<organism evidence="5 6">
    <name type="scientific">Haladaptatus paucihalophilus DX253</name>
    <dbReference type="NCBI Taxonomy" id="797209"/>
    <lineage>
        <taxon>Archaea</taxon>
        <taxon>Methanobacteriati</taxon>
        <taxon>Methanobacteriota</taxon>
        <taxon>Stenosarchaea group</taxon>
        <taxon>Halobacteria</taxon>
        <taxon>Halobacteriales</taxon>
        <taxon>Haladaptataceae</taxon>
        <taxon>Haladaptatus</taxon>
    </lineage>
</organism>
<evidence type="ECO:0000256" key="1">
    <source>
        <dbReference type="ARBA" id="ARBA00022676"/>
    </source>
</evidence>
<keyword evidence="1" id="KW-0328">Glycosyltransferase</keyword>
<dbReference type="GO" id="GO:0016757">
    <property type="term" value="F:glycosyltransferase activity"/>
    <property type="evidence" value="ECO:0007669"/>
    <property type="project" value="UniProtKB-KW"/>
</dbReference>
<proteinExistence type="predicted"/>
<reference evidence="6" key="1">
    <citation type="submission" date="2016-11" db="EMBL/GenBank/DDBJ databases">
        <authorList>
            <person name="Varghese N."/>
            <person name="Submissions S."/>
        </authorList>
    </citation>
    <scope>NUCLEOTIDE SEQUENCE [LARGE SCALE GENOMIC DNA]</scope>
    <source>
        <strain evidence="6">DX253</strain>
    </source>
</reference>
<dbReference type="Proteomes" id="UP000184203">
    <property type="component" value="Unassembled WGS sequence"/>
</dbReference>
<keyword evidence="3" id="KW-0472">Membrane</keyword>
<dbReference type="InterPro" id="IPR001173">
    <property type="entry name" value="Glyco_trans_2-like"/>
</dbReference>
<gene>
    <name evidence="5" type="ORF">SAMN05444342_2920</name>
</gene>
<sequence>MELLSIGALVVFWASSLGILQTYLFYPALLRVFTSDRPPVQSPSEWPSTTLVIAAYNEEDVIEEKIENSLELDYPDDKFDIVVFSDASSDRTDELVKGYADEGVELMRIEGRVGKTECQNQVTSRLDSDFIVYSDANSMYEPDAIKRLIARFSDGVGCVVGELRYSDDSDVEGESLYWRYEQAIKKLEARFHSLVTGNGSIYAVRRSSYVPLSPGGISDFAEPLAVVSNGERIDYADDAVAWERTGESVESEMSRRIRIVTRCWNTVTEFTELLNPLRYPKFAFQFISHKILRWLSPLLLGTAFLANAVLLLLDANPIYTLSFVVQVLFYFSAVLGWVSERYDVAIPGPVHVTYYFIVSNVGMVLGLWKFLKGQNIVTWETADRTG</sequence>
<dbReference type="PANTHER" id="PTHR43630">
    <property type="entry name" value="POLY-BETA-1,6-N-ACETYL-D-GLUCOSAMINE SYNTHASE"/>
    <property type="match status" value="1"/>
</dbReference>
<evidence type="ECO:0000256" key="3">
    <source>
        <dbReference type="SAM" id="Phobius"/>
    </source>
</evidence>
<evidence type="ECO:0000256" key="2">
    <source>
        <dbReference type="ARBA" id="ARBA00022679"/>
    </source>
</evidence>
<evidence type="ECO:0000313" key="5">
    <source>
        <dbReference type="EMBL" id="SHL07212.1"/>
    </source>
</evidence>
<feature type="transmembrane region" description="Helical" evidence="3">
    <location>
        <begin position="350"/>
        <end position="371"/>
    </location>
</feature>
<evidence type="ECO:0000313" key="6">
    <source>
        <dbReference type="Proteomes" id="UP000184203"/>
    </source>
</evidence>
<keyword evidence="3" id="KW-1133">Transmembrane helix</keyword>
<dbReference type="SUPFAM" id="SSF53448">
    <property type="entry name" value="Nucleotide-diphospho-sugar transferases"/>
    <property type="match status" value="1"/>
</dbReference>
<evidence type="ECO:0000259" key="4">
    <source>
        <dbReference type="Pfam" id="PF00535"/>
    </source>
</evidence>
<protein>
    <submittedName>
        <fullName evidence="5">Glycosyltransferase, catalytic subunit of cellulose synthase and poly-beta-1,6-N-acetylglucosamine synthase</fullName>
    </submittedName>
</protein>
<dbReference type="PANTHER" id="PTHR43630:SF1">
    <property type="entry name" value="POLY-BETA-1,6-N-ACETYL-D-GLUCOSAMINE SYNTHASE"/>
    <property type="match status" value="1"/>
</dbReference>
<dbReference type="CDD" id="cd06439">
    <property type="entry name" value="CESA_like_1"/>
    <property type="match status" value="1"/>
</dbReference>
<dbReference type="AlphaFoldDB" id="A0A1M6XMG6"/>
<feature type="transmembrane region" description="Helical" evidence="3">
    <location>
        <begin position="291"/>
        <end position="312"/>
    </location>
</feature>
<feature type="transmembrane region" description="Helical" evidence="3">
    <location>
        <begin position="318"/>
        <end position="338"/>
    </location>
</feature>
<feature type="transmembrane region" description="Helical" evidence="3">
    <location>
        <begin position="6"/>
        <end position="26"/>
    </location>
</feature>
<keyword evidence="2 5" id="KW-0808">Transferase</keyword>